<organism evidence="1 2">
    <name type="scientific">Schistosoma mattheei</name>
    <dbReference type="NCBI Taxonomy" id="31246"/>
    <lineage>
        <taxon>Eukaryota</taxon>
        <taxon>Metazoa</taxon>
        <taxon>Spiralia</taxon>
        <taxon>Lophotrochozoa</taxon>
        <taxon>Platyhelminthes</taxon>
        <taxon>Trematoda</taxon>
        <taxon>Digenea</taxon>
        <taxon>Strigeidida</taxon>
        <taxon>Schistosomatoidea</taxon>
        <taxon>Schistosomatidae</taxon>
        <taxon>Schistosoma</taxon>
    </lineage>
</organism>
<keyword evidence="2" id="KW-1185">Reference proteome</keyword>
<dbReference type="Proteomes" id="UP000269396">
    <property type="component" value="Unassembled WGS sequence"/>
</dbReference>
<protein>
    <submittedName>
        <fullName evidence="1">Uncharacterized protein</fullName>
    </submittedName>
</protein>
<evidence type="ECO:0000313" key="2">
    <source>
        <dbReference type="Proteomes" id="UP000269396"/>
    </source>
</evidence>
<dbReference type="EMBL" id="UZAL01030429">
    <property type="protein sequence ID" value="VDP53733.1"/>
    <property type="molecule type" value="Genomic_DNA"/>
</dbReference>
<evidence type="ECO:0000313" key="1">
    <source>
        <dbReference type="EMBL" id="VDP53733.1"/>
    </source>
</evidence>
<proteinExistence type="predicted"/>
<reference evidence="1 2" key="1">
    <citation type="submission" date="2018-11" db="EMBL/GenBank/DDBJ databases">
        <authorList>
            <consortium name="Pathogen Informatics"/>
        </authorList>
    </citation>
    <scope>NUCLEOTIDE SEQUENCE [LARGE SCALE GENOMIC DNA]</scope>
    <source>
        <strain>Denwood</strain>
        <strain evidence="2">Zambia</strain>
    </source>
</reference>
<sequence>MLGDFIVPIPEFKALLECPVTSWWSIWCLVVIRLSLGDKGSSLVFEQLACPFCTPAASQKMPRSTLVLKSPTYVGVDKDNLISPIQETTEVVYHYHYLNSLDLVGKYVVNPEYKFDYHFQQFLYNPQMNITVLHHLTD</sequence>
<accession>A0A3P8I6Z7</accession>
<dbReference type="AlphaFoldDB" id="A0A3P8I6Z7"/>
<gene>
    <name evidence="1" type="ORF">SMTD_LOCUS10269</name>
</gene>
<name>A0A3P8I6Z7_9TREM</name>